<sequence length="386" mass="45180">LNARLDQGMKVILTCLDVAKAFDCVDKEKLCARLRKYGVRGLPLKLFESYLANREQAVYLNQTKSDDTTINQYGVTQGTALGPVLFLLYINGLASQKYEGKIYLFADDIALVNSGRDWEDTYKSAESDLRTIKKWMNANKLTVNASKSVHMPIRKKEDTTERTTVRRLQYHHCTQDPCECPAIERTTSLTYLGVVMDSKLKWNVHIDSLCQKLRKCAYVLYSIKYYPKKLLKSIYQALFEPVMQNAVIIWGGACKYLVDKIYKLQKRTLKILFGKSMRHSSEVLFRELGLQTFHQLYAKNMLVMIKKEKNLFYKNVRESRNEQYRIKLPKIKNCFAQNTTLYKGILIINKDFKKITKLLEINNKNRYKKEIHKFINNKQFDYFVNL</sequence>
<keyword evidence="2" id="KW-0695">RNA-directed DNA polymerase</keyword>
<dbReference type="Pfam" id="PF00078">
    <property type="entry name" value="RVT_1"/>
    <property type="match status" value="1"/>
</dbReference>
<evidence type="ECO:0000313" key="2">
    <source>
        <dbReference type="EMBL" id="JAG30345.1"/>
    </source>
</evidence>
<proteinExistence type="predicted"/>
<keyword evidence="2" id="KW-0808">Transferase</keyword>
<gene>
    <name evidence="2" type="ORF">CM83_3802</name>
</gene>
<dbReference type="AlphaFoldDB" id="A0A0A9YLD3"/>
<feature type="non-terminal residue" evidence="2">
    <location>
        <position position="1"/>
    </location>
</feature>
<name>A0A0A9YLD3_LYGHE</name>
<dbReference type="PANTHER" id="PTHR33332">
    <property type="entry name" value="REVERSE TRANSCRIPTASE DOMAIN-CONTAINING PROTEIN"/>
    <property type="match status" value="1"/>
</dbReference>
<dbReference type="GO" id="GO:0003964">
    <property type="term" value="F:RNA-directed DNA polymerase activity"/>
    <property type="evidence" value="ECO:0007669"/>
    <property type="project" value="UniProtKB-KW"/>
</dbReference>
<organism evidence="2">
    <name type="scientific">Lygus hesperus</name>
    <name type="common">Western plant bug</name>
    <dbReference type="NCBI Taxonomy" id="30085"/>
    <lineage>
        <taxon>Eukaryota</taxon>
        <taxon>Metazoa</taxon>
        <taxon>Ecdysozoa</taxon>
        <taxon>Arthropoda</taxon>
        <taxon>Hexapoda</taxon>
        <taxon>Insecta</taxon>
        <taxon>Pterygota</taxon>
        <taxon>Neoptera</taxon>
        <taxon>Paraneoptera</taxon>
        <taxon>Hemiptera</taxon>
        <taxon>Heteroptera</taxon>
        <taxon>Panheteroptera</taxon>
        <taxon>Cimicomorpha</taxon>
        <taxon>Miridae</taxon>
        <taxon>Mirini</taxon>
        <taxon>Lygus</taxon>
    </lineage>
</organism>
<protein>
    <submittedName>
        <fullName evidence="2">Putative RNA-directed DNA polymerase from transposon X-element</fullName>
    </submittedName>
</protein>
<reference evidence="2" key="2">
    <citation type="submission" date="2014-07" db="EMBL/GenBank/DDBJ databases">
        <authorList>
            <person name="Hull J."/>
        </authorList>
    </citation>
    <scope>NUCLEOTIDE SEQUENCE</scope>
</reference>
<dbReference type="InterPro" id="IPR043502">
    <property type="entry name" value="DNA/RNA_pol_sf"/>
</dbReference>
<dbReference type="PROSITE" id="PS50878">
    <property type="entry name" value="RT_POL"/>
    <property type="match status" value="1"/>
</dbReference>
<feature type="domain" description="Reverse transcriptase" evidence="1">
    <location>
        <begin position="1"/>
        <end position="196"/>
    </location>
</feature>
<accession>A0A0A9YLD3</accession>
<dbReference type="SUPFAM" id="SSF56672">
    <property type="entry name" value="DNA/RNA polymerases"/>
    <property type="match status" value="1"/>
</dbReference>
<evidence type="ECO:0000259" key="1">
    <source>
        <dbReference type="PROSITE" id="PS50878"/>
    </source>
</evidence>
<reference evidence="2" key="1">
    <citation type="journal article" date="2014" name="PLoS ONE">
        <title>Transcriptome-Based Identification of ABC Transporters in the Western Tarnished Plant Bug Lygus hesperus.</title>
        <authorList>
            <person name="Hull J.J."/>
            <person name="Chaney K."/>
            <person name="Geib S.M."/>
            <person name="Fabrick J.A."/>
            <person name="Brent C.S."/>
            <person name="Walsh D."/>
            <person name="Lavine L.C."/>
        </authorList>
    </citation>
    <scope>NUCLEOTIDE SEQUENCE</scope>
</reference>
<dbReference type="EMBL" id="GBHO01013259">
    <property type="protein sequence ID" value="JAG30345.1"/>
    <property type="molecule type" value="Transcribed_RNA"/>
</dbReference>
<keyword evidence="2" id="KW-0548">Nucleotidyltransferase</keyword>
<dbReference type="InterPro" id="IPR000477">
    <property type="entry name" value="RT_dom"/>
</dbReference>